<reference evidence="5" key="1">
    <citation type="submission" date="2022-10" db="EMBL/GenBank/DDBJ databases">
        <title>Culturing micro-colonial fungi from biological soil crusts in the Mojave desert and describing Neophaeococcomyces mojavensis, and introducing the new genera and species Taxawa tesnikishii.</title>
        <authorList>
            <person name="Kurbessoian T."/>
            <person name="Stajich J.E."/>
        </authorList>
    </citation>
    <scope>NUCLEOTIDE SEQUENCE</scope>
    <source>
        <strain evidence="5">TK_35</strain>
    </source>
</reference>
<dbReference type="EMBL" id="JAPDRN010000085">
    <property type="protein sequence ID" value="KAJ9625947.1"/>
    <property type="molecule type" value="Genomic_DNA"/>
</dbReference>
<dbReference type="SUPFAM" id="SSF51735">
    <property type="entry name" value="NAD(P)-binding Rossmann-fold domains"/>
    <property type="match status" value="1"/>
</dbReference>
<evidence type="ECO:0000256" key="1">
    <source>
        <dbReference type="ARBA" id="ARBA00006484"/>
    </source>
</evidence>
<dbReference type="Proteomes" id="UP001172681">
    <property type="component" value="Unassembled WGS sequence"/>
</dbReference>
<accession>A0AA39CV21</accession>
<proteinExistence type="inferred from homology"/>
<dbReference type="InterPro" id="IPR051911">
    <property type="entry name" value="SDR_oxidoreductase"/>
</dbReference>
<comment type="caution">
    <text evidence="5">The sequence shown here is derived from an EMBL/GenBank/DDBJ whole genome shotgun (WGS) entry which is preliminary data.</text>
</comment>
<keyword evidence="2" id="KW-0521">NADP</keyword>
<evidence type="ECO:0000256" key="2">
    <source>
        <dbReference type="ARBA" id="ARBA00022857"/>
    </source>
</evidence>
<evidence type="ECO:0000313" key="6">
    <source>
        <dbReference type="Proteomes" id="UP001172681"/>
    </source>
</evidence>
<dbReference type="InterPro" id="IPR002347">
    <property type="entry name" value="SDR_fam"/>
</dbReference>
<gene>
    <name evidence="5" type="ORF">H2204_010246</name>
</gene>
<dbReference type="GO" id="GO:0016491">
    <property type="term" value="F:oxidoreductase activity"/>
    <property type="evidence" value="ECO:0007669"/>
    <property type="project" value="UniProtKB-KW"/>
</dbReference>
<dbReference type="Pfam" id="PF00106">
    <property type="entry name" value="adh_short"/>
    <property type="match status" value="1"/>
</dbReference>
<protein>
    <submittedName>
        <fullName evidence="5">Uncharacterized protein</fullName>
    </submittedName>
</protein>
<evidence type="ECO:0000313" key="5">
    <source>
        <dbReference type="EMBL" id="KAJ9625947.1"/>
    </source>
</evidence>
<organism evidence="5 6">
    <name type="scientific">Knufia peltigerae</name>
    <dbReference type="NCBI Taxonomy" id="1002370"/>
    <lineage>
        <taxon>Eukaryota</taxon>
        <taxon>Fungi</taxon>
        <taxon>Dikarya</taxon>
        <taxon>Ascomycota</taxon>
        <taxon>Pezizomycotina</taxon>
        <taxon>Eurotiomycetes</taxon>
        <taxon>Chaetothyriomycetidae</taxon>
        <taxon>Chaetothyriales</taxon>
        <taxon>Trichomeriaceae</taxon>
        <taxon>Knufia</taxon>
    </lineage>
</organism>
<dbReference type="PROSITE" id="PS00061">
    <property type="entry name" value="ADH_SHORT"/>
    <property type="match status" value="1"/>
</dbReference>
<name>A0AA39CV21_9EURO</name>
<dbReference type="PRINTS" id="PR00080">
    <property type="entry name" value="SDRFAMILY"/>
</dbReference>
<dbReference type="InterPro" id="IPR020904">
    <property type="entry name" value="Sc_DH/Rdtase_CS"/>
</dbReference>
<keyword evidence="3" id="KW-0560">Oxidoreductase</keyword>
<sequence>MAKASPSKTWLVTGASSGLGLSITLAALDAGHKVIACTRKPEAAKKEHPEVEAKGGQWLLLDPNSKDTSDIVRKAADDVGGIDVVVNNAGYVLNGSVEDLSEDEMQAQMNTNFWGPVRVIRGVLPSMRARSGTIVAISSILGIFPLAAGVMYSCSKASLDMLQAVLAKELASFNVRMITINAGLYETNVATNGKFAANGVSDAYINSTVGKVLGVMQEYVQNEETAPGDAKKFGERLVDVVDGRGLGAGLEKNLRFLFGKDAITLSDVVMKQMAEDFEASKEIAQSTDFVNATHTGTAWMADLK</sequence>
<dbReference type="Gene3D" id="3.40.50.720">
    <property type="entry name" value="NAD(P)-binding Rossmann-like Domain"/>
    <property type="match status" value="1"/>
</dbReference>
<comment type="similarity">
    <text evidence="1 4">Belongs to the short-chain dehydrogenases/reductases (SDR) family.</text>
</comment>
<evidence type="ECO:0000256" key="3">
    <source>
        <dbReference type="ARBA" id="ARBA00023002"/>
    </source>
</evidence>
<keyword evidence="6" id="KW-1185">Reference proteome</keyword>
<dbReference type="AlphaFoldDB" id="A0AA39CV21"/>
<dbReference type="PANTHER" id="PTHR43976">
    <property type="entry name" value="SHORT CHAIN DEHYDROGENASE"/>
    <property type="match status" value="1"/>
</dbReference>
<dbReference type="InterPro" id="IPR036291">
    <property type="entry name" value="NAD(P)-bd_dom_sf"/>
</dbReference>
<evidence type="ECO:0000256" key="4">
    <source>
        <dbReference type="RuleBase" id="RU000363"/>
    </source>
</evidence>
<dbReference type="PANTHER" id="PTHR43976:SF16">
    <property type="entry name" value="SHORT-CHAIN DEHYDROGENASE_REDUCTASE FAMILY PROTEIN"/>
    <property type="match status" value="1"/>
</dbReference>
<dbReference type="PRINTS" id="PR00081">
    <property type="entry name" value="GDHRDH"/>
</dbReference>